<accession>A0A8J2TBU3</accession>
<sequence>MSEDQITGLTPCDISDGLLNKYHIANGGYFPNLTRWSGESKRTVHGKAYTVLFAPVDDPRPAVNYIDSVPAGSVLVLALAKQLQTPFAPYVKVTQAIYGGLMSTRAQYLKARGTLVFGRVRDIQEHQNLEYPVFSYGVGSCAPKAVVKPVSINEPLEIITSDDTVHAINAGDYIIADANGVVRIPSEIALEELIAYVRKSVEADELVAEDIRKGWPAKQAQKERRAVLKNYL</sequence>
<organism evidence="2 3">
    <name type="scientific">Zygosaccharomyces bailii (strain CLIB 213 / ATCC 58445 / CBS 680 / BCRC 21525 / NBRC 1098 / NCYC 1416 / NRRL Y-2227)</name>
    <dbReference type="NCBI Taxonomy" id="1333698"/>
    <lineage>
        <taxon>Eukaryota</taxon>
        <taxon>Fungi</taxon>
        <taxon>Dikarya</taxon>
        <taxon>Ascomycota</taxon>
        <taxon>Saccharomycotina</taxon>
        <taxon>Saccharomycetes</taxon>
        <taxon>Saccharomycetales</taxon>
        <taxon>Saccharomycetaceae</taxon>
        <taxon>Zygosaccharomyces</taxon>
    </lineage>
</organism>
<dbReference type="InterPro" id="IPR005493">
    <property type="entry name" value="RraA/RraA-like"/>
</dbReference>
<dbReference type="OrthoDB" id="1476984at2759"/>
<comment type="cofactor">
    <cofactor evidence="1">
        <name>Mg(2+)</name>
        <dbReference type="ChEBI" id="CHEBI:18420"/>
    </cofactor>
</comment>
<dbReference type="Proteomes" id="UP000019375">
    <property type="component" value="Unassembled WGS sequence"/>
</dbReference>
<feature type="binding site" evidence="1">
    <location>
        <begin position="99"/>
        <end position="102"/>
    </location>
    <ligand>
        <name>substrate</name>
    </ligand>
</feature>
<reference evidence="3" key="1">
    <citation type="journal article" date="2013" name="Genome Announc.">
        <title>Genome sequence of the food spoilage yeast Zygosaccharomyces bailii CLIB 213(T).</title>
        <authorList>
            <person name="Galeote V."/>
            <person name="Bigey F."/>
            <person name="Devillers H."/>
            <person name="Neuveglise C."/>
            <person name="Dequin S."/>
        </authorList>
    </citation>
    <scope>NUCLEOTIDE SEQUENCE [LARGE SCALE GENOMIC DNA]</scope>
    <source>
        <strain evidence="3">CLIB 213 / ATCC 58445 / CBS 680 / CCRC 21525 / NBRC 1098 / NCYC 1416 / NRRL Y-2227</strain>
    </source>
</reference>
<dbReference type="InterPro" id="IPR036704">
    <property type="entry name" value="RraA/RraA-like_sf"/>
</dbReference>
<dbReference type="CDD" id="cd16841">
    <property type="entry name" value="RraA_family"/>
    <property type="match status" value="1"/>
</dbReference>
<proteinExistence type="predicted"/>
<dbReference type="GO" id="GO:0047443">
    <property type="term" value="F:4-hydroxy-4-methyl-2-oxoglutarate aldolase activity"/>
    <property type="evidence" value="ECO:0007669"/>
    <property type="project" value="TreeGrafter"/>
</dbReference>
<dbReference type="Pfam" id="PF03737">
    <property type="entry name" value="RraA-like"/>
    <property type="match status" value="1"/>
</dbReference>
<feature type="binding site" evidence="1">
    <location>
        <position position="122"/>
    </location>
    <ligand>
        <name>Mg(2+)</name>
        <dbReference type="ChEBI" id="CHEBI:18420"/>
    </ligand>
</feature>
<dbReference type="AlphaFoldDB" id="A0A8J2TBU3"/>
<keyword evidence="1" id="KW-0479">Metal-binding</keyword>
<keyword evidence="1" id="KW-0460">Magnesium</keyword>
<evidence type="ECO:0000256" key="1">
    <source>
        <dbReference type="PIRSR" id="PIRSR605493-1"/>
    </source>
</evidence>
<dbReference type="EMBL" id="HG316466">
    <property type="protein sequence ID" value="CDF91734.1"/>
    <property type="molecule type" value="Genomic_DNA"/>
</dbReference>
<dbReference type="Gene3D" id="3.50.30.40">
    <property type="entry name" value="Ribonuclease E inhibitor RraA/RraA-like"/>
    <property type="match status" value="1"/>
</dbReference>
<dbReference type="SUPFAM" id="SSF89562">
    <property type="entry name" value="RraA-like"/>
    <property type="match status" value="1"/>
</dbReference>
<dbReference type="GO" id="GO:0046872">
    <property type="term" value="F:metal ion binding"/>
    <property type="evidence" value="ECO:0007669"/>
    <property type="project" value="UniProtKB-KW"/>
</dbReference>
<keyword evidence="3" id="KW-1185">Reference proteome</keyword>
<feature type="binding site" evidence="1">
    <location>
        <position position="121"/>
    </location>
    <ligand>
        <name>substrate</name>
    </ligand>
</feature>
<dbReference type="PANTHER" id="PTHR33254:SF28">
    <property type="entry name" value="4-HYDROXY-4-METHYL-2-OXOGLUTARATE ALDOLASE"/>
    <property type="match status" value="1"/>
</dbReference>
<protein>
    <submittedName>
        <fullName evidence="2">ZYBA0S13-02344g1_1</fullName>
    </submittedName>
</protein>
<evidence type="ECO:0000313" key="3">
    <source>
        <dbReference type="Proteomes" id="UP000019375"/>
    </source>
</evidence>
<gene>
    <name evidence="2" type="ORF">BN860_02344g</name>
</gene>
<dbReference type="GO" id="GO:0008948">
    <property type="term" value="F:oxaloacetate decarboxylase activity"/>
    <property type="evidence" value="ECO:0007669"/>
    <property type="project" value="TreeGrafter"/>
</dbReference>
<dbReference type="PANTHER" id="PTHR33254">
    <property type="entry name" value="4-HYDROXY-4-METHYL-2-OXOGLUTARATE ALDOLASE 3-RELATED"/>
    <property type="match status" value="1"/>
</dbReference>
<name>A0A8J2TBU3_ZYGB2</name>
<evidence type="ECO:0000313" key="2">
    <source>
        <dbReference type="EMBL" id="CDF91734.1"/>
    </source>
</evidence>